<dbReference type="GO" id="GO:0016607">
    <property type="term" value="C:nuclear speck"/>
    <property type="evidence" value="ECO:0007669"/>
    <property type="project" value="UniProtKB-SubCell"/>
</dbReference>
<dbReference type="PANTHER" id="PTHR10270:SF161">
    <property type="entry name" value="SEX-DETERMINING REGION Y PROTEIN"/>
    <property type="match status" value="1"/>
</dbReference>
<evidence type="ECO:0000256" key="17">
    <source>
        <dbReference type="PROSITE-ProRule" id="PRU00267"/>
    </source>
</evidence>
<dbReference type="InterPro" id="IPR017253">
    <property type="entry name" value="SRY"/>
</dbReference>
<dbReference type="SUPFAM" id="SSF47095">
    <property type="entry name" value="HMG-box"/>
    <property type="match status" value="1"/>
</dbReference>
<comment type="subcellular location">
    <subcellularLocation>
        <location evidence="2">Cytoplasm</location>
    </subcellularLocation>
    <subcellularLocation>
        <location evidence="1">Nucleus speckle</location>
    </subcellularLocation>
</comment>
<accession>A0A8U0UVT8</accession>
<evidence type="ECO:0000256" key="5">
    <source>
        <dbReference type="ARBA" id="ARBA00022490"/>
    </source>
</evidence>
<evidence type="ECO:0000256" key="13">
    <source>
        <dbReference type="ARBA" id="ARBA00023242"/>
    </source>
</evidence>
<evidence type="ECO:0000259" key="19">
    <source>
        <dbReference type="PROSITE" id="PS50118"/>
    </source>
</evidence>
<dbReference type="GO" id="GO:0001228">
    <property type="term" value="F:DNA-binding transcription activator activity, RNA polymerase II-specific"/>
    <property type="evidence" value="ECO:0007669"/>
    <property type="project" value="TreeGrafter"/>
</dbReference>
<reference evidence="21 22" key="1">
    <citation type="submission" date="2025-04" db="UniProtKB">
        <authorList>
            <consortium name="RefSeq"/>
        </authorList>
    </citation>
    <scope>IDENTIFICATION</scope>
    <source>
        <tissue evidence="21 22">Brain</tissue>
    </source>
</reference>
<dbReference type="GO" id="GO:0005737">
    <property type="term" value="C:cytoplasm"/>
    <property type="evidence" value="ECO:0007669"/>
    <property type="project" value="UniProtKB-SubCell"/>
</dbReference>
<keyword evidence="7" id="KW-0112">Calmodulin-binding</keyword>
<keyword evidence="12 16" id="KW-0804">Transcription</keyword>
<comment type="function">
    <text evidence="15">Transcriptional regulator that controls a genetic switch in male development. It is necessary and sufficient for initiating male sex determination by directing the development of supporting cell precursors (pre-Sertoli cells) as Sertoli rather than granulosa cells. Involved in different aspects of gene regulation including promoter activation or repression. Binds to the DNA consensus sequence 5'-[AT]AACAA[AT]-3'. SRY HMG box recognizes DNA by partial intercalation in the minor groove and promotes DNA bending. Also involved in pre-mRNA splicing. In male adult brain involved in the maintenance of motor functions of dopaminergic neurons.</text>
</comment>
<dbReference type="GO" id="GO:0030238">
    <property type="term" value="P:male sex determination"/>
    <property type="evidence" value="ECO:0007669"/>
    <property type="project" value="InterPro"/>
</dbReference>
<gene>
    <name evidence="21" type="primary">LOC123389926</name>
    <name evidence="22" type="synonym">LOC123389927</name>
</gene>
<evidence type="ECO:0000256" key="9">
    <source>
        <dbReference type="ARBA" id="ARBA00023015"/>
    </source>
</evidence>
<keyword evidence="20" id="KW-1185">Reference proteome</keyword>
<evidence type="ECO:0000256" key="3">
    <source>
        <dbReference type="ARBA" id="ARBA00005998"/>
    </source>
</evidence>
<keyword evidence="8 16" id="KW-0726">Sexual differentiation</keyword>
<evidence type="ECO:0000256" key="11">
    <source>
        <dbReference type="ARBA" id="ARBA00023159"/>
    </source>
</evidence>
<evidence type="ECO:0000313" key="22">
    <source>
        <dbReference type="RefSeq" id="XP_044928765.1"/>
    </source>
</evidence>
<feature type="region of interest" description="Disordered" evidence="18">
    <location>
        <begin position="33"/>
        <end position="52"/>
    </location>
</feature>
<dbReference type="SMART" id="SM00398">
    <property type="entry name" value="HMG"/>
    <property type="match status" value="1"/>
</dbReference>
<evidence type="ECO:0000256" key="15">
    <source>
        <dbReference type="ARBA" id="ARBA00045821"/>
    </source>
</evidence>
<evidence type="ECO:0000256" key="6">
    <source>
        <dbReference type="ARBA" id="ARBA00022782"/>
    </source>
</evidence>
<evidence type="ECO:0000256" key="14">
    <source>
        <dbReference type="ARBA" id="ARBA00024048"/>
    </source>
</evidence>
<dbReference type="GeneID" id="123389926"/>
<dbReference type="PROSITE" id="PS50118">
    <property type="entry name" value="HMG_BOX_2"/>
    <property type="match status" value="1"/>
</dbReference>
<keyword evidence="5" id="KW-0963">Cytoplasm</keyword>
<dbReference type="RefSeq" id="XP_044928765.1">
    <property type="nucleotide sequence ID" value="XM_045072830.1"/>
</dbReference>
<evidence type="ECO:0000256" key="10">
    <source>
        <dbReference type="ARBA" id="ARBA00023125"/>
    </source>
</evidence>
<keyword evidence="13 16" id="KW-0539">Nucleus</keyword>
<dbReference type="FunFam" id="1.10.30.10:FF:000002">
    <property type="entry name" value="transcription factor Sox-2"/>
    <property type="match status" value="1"/>
</dbReference>
<keyword evidence="11 16" id="KW-0010">Activator</keyword>
<evidence type="ECO:0000256" key="8">
    <source>
        <dbReference type="ARBA" id="ARBA00022928"/>
    </source>
</evidence>
<evidence type="ECO:0000256" key="1">
    <source>
        <dbReference type="ARBA" id="ARBA00004324"/>
    </source>
</evidence>
<evidence type="ECO:0000256" key="12">
    <source>
        <dbReference type="ARBA" id="ARBA00023163"/>
    </source>
</evidence>
<feature type="DNA-binding region" description="HMG box" evidence="17">
    <location>
        <begin position="54"/>
        <end position="122"/>
    </location>
</feature>
<keyword evidence="6 16" id="KW-0221">Differentiation</keyword>
<dbReference type="OrthoDB" id="6247875at2759"/>
<dbReference type="AlphaFoldDB" id="A0A8U0UVT8"/>
<dbReference type="InterPro" id="IPR009071">
    <property type="entry name" value="HMG_box_dom"/>
</dbReference>
<evidence type="ECO:0000256" key="18">
    <source>
        <dbReference type="SAM" id="MobiDB-lite"/>
    </source>
</evidence>
<proteinExistence type="inferred from homology"/>
<dbReference type="GO" id="GO:0030154">
    <property type="term" value="P:cell differentiation"/>
    <property type="evidence" value="ECO:0007669"/>
    <property type="project" value="UniProtKB-KW"/>
</dbReference>
<keyword evidence="9 16" id="KW-0805">Transcription regulation</keyword>
<evidence type="ECO:0000256" key="4">
    <source>
        <dbReference type="ARBA" id="ARBA00019052"/>
    </source>
</evidence>
<dbReference type="GO" id="GO:0000978">
    <property type="term" value="F:RNA polymerase II cis-regulatory region sequence-specific DNA binding"/>
    <property type="evidence" value="ECO:0007669"/>
    <property type="project" value="TreeGrafter"/>
</dbReference>
<dbReference type="GO" id="GO:0007548">
    <property type="term" value="P:sex differentiation"/>
    <property type="evidence" value="ECO:0007669"/>
    <property type="project" value="UniProtKB-KW"/>
</dbReference>
<dbReference type="PANTHER" id="PTHR10270">
    <property type="entry name" value="SOX TRANSCRIPTION FACTOR"/>
    <property type="match status" value="1"/>
</dbReference>
<evidence type="ECO:0000313" key="20">
    <source>
        <dbReference type="Proteomes" id="UP000000715"/>
    </source>
</evidence>
<feature type="domain" description="HMG box" evidence="19">
    <location>
        <begin position="54"/>
        <end position="122"/>
    </location>
</feature>
<dbReference type="PIRSF" id="PIRSF037653">
    <property type="entry name" value="SRY"/>
    <property type="match status" value="1"/>
</dbReference>
<dbReference type="InterPro" id="IPR050140">
    <property type="entry name" value="SRY-related_HMG-box_TF-like"/>
</dbReference>
<evidence type="ECO:0000256" key="16">
    <source>
        <dbReference type="PIRNR" id="PIRNR037653"/>
    </source>
</evidence>
<dbReference type="Proteomes" id="UP000000715">
    <property type="component" value="Unplaced"/>
</dbReference>
<evidence type="ECO:0000256" key="2">
    <source>
        <dbReference type="ARBA" id="ARBA00004496"/>
    </source>
</evidence>
<dbReference type="RefSeq" id="XP_044928764.1">
    <property type="nucleotide sequence ID" value="XM_045072829.1"/>
</dbReference>
<protein>
    <recommendedName>
        <fullName evidence="4 16">Sex-determining region Y protein</fullName>
    </recommendedName>
</protein>
<keyword evidence="10 16" id="KW-0238">DNA-binding</keyword>
<dbReference type="CDD" id="cd22034">
    <property type="entry name" value="HMG-box_SoxA_SRY"/>
    <property type="match status" value="1"/>
</dbReference>
<dbReference type="Gene3D" id="1.10.30.10">
    <property type="entry name" value="High mobility group box domain"/>
    <property type="match status" value="1"/>
</dbReference>
<comment type="similarity">
    <text evidence="3 16">Belongs to the SRY family.</text>
</comment>
<sequence>MFGVLNTDNHCAAVQRGNILAFGRTSSELWTNNPTSNYRCETGGNGTDRGQTRIRRPMNAFMVWSRDQRRKVALENPQMQNSEISKQLGYQWKMLTEAEKRPFFEEAQRIQAMHREKYPDYKYRPRRKTVPQNSDKLLPAASSSMLCRQGYVDERWYPFTCRGGRTRAAHSGTEDRLNSSQARNVVCSVLQQEHHCSSTSLRHSSETLATQLSTDFYPK</sequence>
<dbReference type="GO" id="GO:0005516">
    <property type="term" value="F:calmodulin binding"/>
    <property type="evidence" value="ECO:0007669"/>
    <property type="project" value="UniProtKB-KW"/>
</dbReference>
<name>A0A8U0UVT8_MUSPF</name>
<dbReference type="InterPro" id="IPR036910">
    <property type="entry name" value="HMG_box_dom_sf"/>
</dbReference>
<comment type="subunit">
    <text evidence="14">Interacts with CALM, EP300, HDAC3, KPNB1, ZNF208 isoform KRAB-O, PARP1, SLC9A3R2 and WT1. The interaction with EP300 modulates its DNA-binding activity. The interaction with KPNB1 is sensitive to dissociation by Ran in the GTP-bound form. Interaction with PARP1 impaired its DNA-binding activity.</text>
</comment>
<evidence type="ECO:0000256" key="7">
    <source>
        <dbReference type="ARBA" id="ARBA00022860"/>
    </source>
</evidence>
<organism evidence="20 21">
    <name type="scientific">Mustela putorius furo</name>
    <name type="common">European domestic ferret</name>
    <name type="synonym">Mustela furo</name>
    <dbReference type="NCBI Taxonomy" id="9669"/>
    <lineage>
        <taxon>Eukaryota</taxon>
        <taxon>Metazoa</taxon>
        <taxon>Chordata</taxon>
        <taxon>Craniata</taxon>
        <taxon>Vertebrata</taxon>
        <taxon>Euteleostomi</taxon>
        <taxon>Mammalia</taxon>
        <taxon>Eutheria</taxon>
        <taxon>Laurasiatheria</taxon>
        <taxon>Carnivora</taxon>
        <taxon>Caniformia</taxon>
        <taxon>Musteloidea</taxon>
        <taxon>Mustelidae</taxon>
        <taxon>Mustelinae</taxon>
        <taxon>Mustela</taxon>
    </lineage>
</organism>
<evidence type="ECO:0000313" key="21">
    <source>
        <dbReference type="RefSeq" id="XP_044928764.1"/>
    </source>
</evidence>
<dbReference type="Pfam" id="PF00505">
    <property type="entry name" value="HMG_box"/>
    <property type="match status" value="1"/>
</dbReference>